<dbReference type="EMBL" id="JAHFXF010000035">
    <property type="protein sequence ID" value="KAG9699331.1"/>
    <property type="molecule type" value="Genomic_DNA"/>
</dbReference>
<sequence>MFSRLAPALAAVLPLVSGQFNNPPGVDIWCGKAYRDTNASFNPGGWFEEPIKSDTSLVDFKVRPRMSLYLEDDIASKIIIDAPISWYVGHALPDNTSVPSRHSSEIMLEIKTGNISLGLNKTSIHLGSSNNEIPFDLSSLAATSEPHNITVFGTLKGHENKTFTATTQVTKLSLRSDNGTVTRLDNLYGGLSVRKGQSKEWTALFPYTYYVQWSLYWYANLSTLDEFAEMGYNVIHIVPTGDLGDTPFPWDEFQPYLDRADELGLYFMYDVRWDYTNLTTMTDQINHLHNHPSILLWYTADEPDGKSVPLNSTLVAYNTIKAIDPYHPVSLVLNCRDFYYGNYAAGAEIVMEDVYPISTNTSYSTVYNTPCNATYGCCGCDDCEGSFTDISTRLDEFAHKDTILGWKKIHWAAPQAFGNETFWTRYPTAAEEVVMNMLSINHAAKGIVMWDFPTKADILDVTNRLAAVLTKQPVAGFLVGAPLTQKLKVAGAGNIDAAAWVKDDEILVSIVNLDYNNTISNVTVSLPESVAAGGNLTSFWGDGSWSVRDNKLYTNSVKGLEVSLLLLKRIVPKHLHHNLTLHAAQRTLPKLSLPYRRSNASVASLFASTSSAQHSPTASGTSTPPAGVVNASVFSPPASRLANALNSPTTAAQPDEARQLVLRAFAPRVSVLASDDCQELLRHKGIHGGLLDLLRPFGEKVGGRVVVRDSTGASRPWDDFGIRFTGVSDGLEAPRLDSNPSDLPEYRPARLRTGADVDQIDELVARHLQYAQDQPPAGDYFSAPETKPHPSQLTPFYTLYLRRLLSGIPVTPHETFSHPVALVIAISSRNPAPIDELRTLYTTSNTGQFRPPPWVNNEFLRYYVLIHDEDHDDITKSTALYEQMKRHFGLHCHLLRLRSNECLPSDDDSMRLPSCEWLSAGEELGEIANRESSEVDDDPTPYIFESDAAAIRAFVREMVTQSIVPGMERLSALWNNEVASRRRGIAGKIGMVSKRFTFGFSGRGSSGGIGGSNSNYDALQGFYKPDTPEAVLRKLADYAFMLRDFKLAQSTYDLLCTDYKNDKAWKHYAGANEMAAITALLSAPIVPSRIRVDSLDQLLETAYYSYLTRCSAPYSALRTLIIGTELLRLRGGSALDDSARWATRILEDRLVGSTGHALLLERIASCYSSRRGHGKLNSGSRYRKAAFYHVLAAEAWLKLEKPRQSEQNLTSATEIYATSLPPSNHEISSFEHLETFLLQLKQAVVESRPATRDDAGANAIGQKNQEDTLADVETIQEQPSSGQRSHARSLSTAGAASASTAVSGLDPLGVAVLPPPHSPTLEERPDPANDGFE</sequence>
<evidence type="ECO:0000313" key="4">
    <source>
        <dbReference type="Proteomes" id="UP000779574"/>
    </source>
</evidence>
<feature type="non-terminal residue" evidence="3">
    <location>
        <position position="1333"/>
    </location>
</feature>
<comment type="caution">
    <text evidence="3">The sequence shown here is derived from an EMBL/GenBank/DDBJ whole genome shotgun (WGS) entry which is preliminary data.</text>
</comment>
<gene>
    <name evidence="3" type="ORF">KCU76_g1588</name>
</gene>
<keyword evidence="2" id="KW-0732">Signal</keyword>
<reference evidence="3" key="2">
    <citation type="submission" date="2021-08" db="EMBL/GenBank/DDBJ databases">
        <authorList>
            <person name="Gostincar C."/>
            <person name="Sun X."/>
            <person name="Song Z."/>
            <person name="Gunde-Cimerman N."/>
        </authorList>
    </citation>
    <scope>NUCLEOTIDE SEQUENCE</scope>
    <source>
        <strain evidence="3">EXF-9911</strain>
    </source>
</reference>
<dbReference type="SUPFAM" id="SSF51445">
    <property type="entry name" value="(Trans)glycosidases"/>
    <property type="match status" value="1"/>
</dbReference>
<dbReference type="PANTHER" id="PTHR12975">
    <property type="entry name" value="TRANSPORT PROTEIN TRAPP"/>
    <property type="match status" value="1"/>
</dbReference>
<organism evidence="3 4">
    <name type="scientific">Aureobasidium melanogenum</name>
    <name type="common">Aureobasidium pullulans var. melanogenum</name>
    <dbReference type="NCBI Taxonomy" id="46634"/>
    <lineage>
        <taxon>Eukaryota</taxon>
        <taxon>Fungi</taxon>
        <taxon>Dikarya</taxon>
        <taxon>Ascomycota</taxon>
        <taxon>Pezizomycotina</taxon>
        <taxon>Dothideomycetes</taxon>
        <taxon>Dothideomycetidae</taxon>
        <taxon>Dothideales</taxon>
        <taxon>Saccotheciaceae</taxon>
        <taxon>Aureobasidium</taxon>
    </lineage>
</organism>
<dbReference type="Gene3D" id="3.20.20.80">
    <property type="entry name" value="Glycosidases"/>
    <property type="match status" value="1"/>
</dbReference>
<feature type="compositionally biased region" description="Low complexity" evidence="1">
    <location>
        <begin position="1289"/>
        <end position="1305"/>
    </location>
</feature>
<feature type="region of interest" description="Disordered" evidence="1">
    <location>
        <begin position="1274"/>
        <end position="1333"/>
    </location>
</feature>
<evidence type="ECO:0000313" key="3">
    <source>
        <dbReference type="EMBL" id="KAG9699331.1"/>
    </source>
</evidence>
<evidence type="ECO:0000256" key="2">
    <source>
        <dbReference type="SAM" id="SignalP"/>
    </source>
</evidence>
<dbReference type="GO" id="GO:1990072">
    <property type="term" value="C:TRAPPIII protein complex"/>
    <property type="evidence" value="ECO:0007669"/>
    <property type="project" value="TreeGrafter"/>
</dbReference>
<dbReference type="InterPro" id="IPR024420">
    <property type="entry name" value="TRAPP_III_complex_Trs85"/>
</dbReference>
<dbReference type="Pfam" id="PF12739">
    <property type="entry name" value="TRAPPC-Trs85"/>
    <property type="match status" value="1"/>
</dbReference>
<feature type="signal peptide" evidence="2">
    <location>
        <begin position="1"/>
        <end position="18"/>
    </location>
</feature>
<dbReference type="PANTHER" id="PTHR12975:SF6">
    <property type="entry name" value="TRAFFICKING PROTEIN PARTICLE COMPLEX SUBUNIT 8"/>
    <property type="match status" value="1"/>
</dbReference>
<dbReference type="InterPro" id="IPR017853">
    <property type="entry name" value="GH"/>
</dbReference>
<feature type="region of interest" description="Disordered" evidence="1">
    <location>
        <begin position="1249"/>
        <end position="1268"/>
    </location>
</feature>
<feature type="chain" id="PRO_5040225575" evidence="2">
    <location>
        <begin position="19"/>
        <end position="1333"/>
    </location>
</feature>
<protein>
    <submittedName>
        <fullName evidence="3">Uncharacterized protein</fullName>
    </submittedName>
</protein>
<name>A0A9P8EV60_AURME</name>
<proteinExistence type="predicted"/>
<dbReference type="OrthoDB" id="203724at2759"/>
<reference evidence="3" key="1">
    <citation type="journal article" date="2021" name="J Fungi (Basel)">
        <title>Virulence traits and population genomics of the black yeast Aureobasidium melanogenum.</title>
        <authorList>
            <person name="Cernosa A."/>
            <person name="Sun X."/>
            <person name="Gostincar C."/>
            <person name="Fang C."/>
            <person name="Gunde-Cimerman N."/>
            <person name="Song Z."/>
        </authorList>
    </citation>
    <scope>NUCLEOTIDE SEQUENCE</scope>
    <source>
        <strain evidence="3">EXF-9911</strain>
    </source>
</reference>
<evidence type="ECO:0000256" key="1">
    <source>
        <dbReference type="SAM" id="MobiDB-lite"/>
    </source>
</evidence>
<accession>A0A9P8EV60</accession>
<feature type="compositionally biased region" description="Polar residues" evidence="1">
    <location>
        <begin position="1275"/>
        <end position="1284"/>
    </location>
</feature>
<dbReference type="Proteomes" id="UP000779574">
    <property type="component" value="Unassembled WGS sequence"/>
</dbReference>